<dbReference type="GO" id="GO:0004803">
    <property type="term" value="F:transposase activity"/>
    <property type="evidence" value="ECO:0007669"/>
    <property type="project" value="InterPro"/>
</dbReference>
<reference evidence="2 3" key="1">
    <citation type="submission" date="2016-02" db="EMBL/GenBank/DDBJ databases">
        <title>Genome sequence of Moorella mulderi DSM 14980.</title>
        <authorList>
            <person name="Poehlein A."/>
            <person name="Daniel R."/>
        </authorList>
    </citation>
    <scope>NUCLEOTIDE SEQUENCE [LARGE SCALE GENOMIC DNA]</scope>
    <source>
        <strain evidence="2 3">DSM 14980</strain>
    </source>
</reference>
<dbReference type="PATRIC" id="fig|1122241.3.peg.2249"/>
<dbReference type="AlphaFoldDB" id="A0A151AVQ3"/>
<evidence type="ECO:0000313" key="2">
    <source>
        <dbReference type="EMBL" id="KYH31749.1"/>
    </source>
</evidence>
<gene>
    <name evidence="2" type="ORF">MOMUL_21130</name>
</gene>
<sequence length="287" mass="33230">MCRFLCVSCWHTFSLLPSFLLPYYQYSLRFILECLWNFFSQAHLLIYYHFSLQNTYTLIRTAIRKLLHSLTRKADFDSQLLAGLKLNYQERKKPAIDWSNAEAREALLNDLVNDALRVLEVTATLPLTETEPKLRTILEKVTFQDIDPKADGKEFQIKMGVAEDRLISTVDHDMRHGRKSAARTFNGYKTHIAMVQEFEFIGAVEVTPGNIYDGQVAKDLIDQQPEDRRPQRMIGDHCYGAGPICKGMEERHIEVVDPVTEARDPRWFSSRKSTFKWTLRPNPAVSL</sequence>
<accession>A0A151AVQ3</accession>
<keyword evidence="3" id="KW-1185">Reference proteome</keyword>
<proteinExistence type="predicted"/>
<comment type="caution">
    <text evidence="2">The sequence shown here is derived from an EMBL/GenBank/DDBJ whole genome shotgun (WGS) entry which is preliminary data.</text>
</comment>
<dbReference type="Proteomes" id="UP000075670">
    <property type="component" value="Unassembled WGS sequence"/>
</dbReference>
<protein>
    <submittedName>
        <fullName evidence="2">Transposase DDE domain protein</fullName>
    </submittedName>
</protein>
<feature type="domain" description="Transposase IS4-like" evidence="1">
    <location>
        <begin position="172"/>
        <end position="259"/>
    </location>
</feature>
<organism evidence="2 3">
    <name type="scientific">Moorella mulderi DSM 14980</name>
    <dbReference type="NCBI Taxonomy" id="1122241"/>
    <lineage>
        <taxon>Bacteria</taxon>
        <taxon>Bacillati</taxon>
        <taxon>Bacillota</taxon>
        <taxon>Clostridia</taxon>
        <taxon>Neomoorellales</taxon>
        <taxon>Neomoorellaceae</taxon>
        <taxon>Neomoorella</taxon>
    </lineage>
</organism>
<dbReference type="GO" id="GO:0006313">
    <property type="term" value="P:DNA transposition"/>
    <property type="evidence" value="ECO:0007669"/>
    <property type="project" value="InterPro"/>
</dbReference>
<dbReference type="EMBL" id="LTBC01000008">
    <property type="protein sequence ID" value="KYH31749.1"/>
    <property type="molecule type" value="Genomic_DNA"/>
</dbReference>
<dbReference type="GO" id="GO:0003677">
    <property type="term" value="F:DNA binding"/>
    <property type="evidence" value="ECO:0007669"/>
    <property type="project" value="InterPro"/>
</dbReference>
<dbReference type="Pfam" id="PF01609">
    <property type="entry name" value="DDE_Tnp_1"/>
    <property type="match status" value="1"/>
</dbReference>
<dbReference type="InterPro" id="IPR002559">
    <property type="entry name" value="Transposase_11"/>
</dbReference>
<evidence type="ECO:0000313" key="3">
    <source>
        <dbReference type="Proteomes" id="UP000075670"/>
    </source>
</evidence>
<name>A0A151AVQ3_9FIRM</name>
<evidence type="ECO:0000259" key="1">
    <source>
        <dbReference type="Pfam" id="PF01609"/>
    </source>
</evidence>